<evidence type="ECO:0000313" key="8">
    <source>
        <dbReference type="EMBL" id="MFC6202614.1"/>
    </source>
</evidence>
<dbReference type="Gene3D" id="1.10.443.10">
    <property type="entry name" value="Intergrase catalytic core"/>
    <property type="match status" value="1"/>
</dbReference>
<feature type="domain" description="Core-binding (CB)" evidence="7">
    <location>
        <begin position="59"/>
        <end position="144"/>
    </location>
</feature>
<evidence type="ECO:0000256" key="2">
    <source>
        <dbReference type="ARBA" id="ARBA00022908"/>
    </source>
</evidence>
<evidence type="ECO:0000256" key="5">
    <source>
        <dbReference type="PROSITE-ProRule" id="PRU01248"/>
    </source>
</evidence>
<comment type="caution">
    <text evidence="8">The sequence shown here is derived from an EMBL/GenBank/DDBJ whole genome shotgun (WGS) entry which is preliminary data.</text>
</comment>
<dbReference type="EMBL" id="JBHSSE010000024">
    <property type="protein sequence ID" value="MFC6202614.1"/>
    <property type="molecule type" value="Genomic_DNA"/>
</dbReference>
<comment type="similarity">
    <text evidence="1">Belongs to the 'phage' integrase family.</text>
</comment>
<accession>A0ABW1SMW1</accession>
<keyword evidence="9" id="KW-1185">Reference proteome</keyword>
<dbReference type="PROSITE" id="PS51898">
    <property type="entry name" value="TYR_RECOMBINASE"/>
    <property type="match status" value="1"/>
</dbReference>
<dbReference type="PROSITE" id="PS51900">
    <property type="entry name" value="CB"/>
    <property type="match status" value="1"/>
</dbReference>
<proteinExistence type="inferred from homology"/>
<evidence type="ECO:0000313" key="9">
    <source>
        <dbReference type="Proteomes" id="UP001596171"/>
    </source>
</evidence>
<dbReference type="InterPro" id="IPR050090">
    <property type="entry name" value="Tyrosine_recombinase_XerCD"/>
</dbReference>
<dbReference type="PANTHER" id="PTHR30349:SF64">
    <property type="entry name" value="PROPHAGE INTEGRASE INTD-RELATED"/>
    <property type="match status" value="1"/>
</dbReference>
<feature type="domain" description="Tyr recombinase" evidence="6">
    <location>
        <begin position="176"/>
        <end position="374"/>
    </location>
</feature>
<keyword evidence="2" id="KW-0229">DNA integration</keyword>
<dbReference type="InterPro" id="IPR011010">
    <property type="entry name" value="DNA_brk_join_enz"/>
</dbReference>
<keyword evidence="3 5" id="KW-0238">DNA-binding</keyword>
<name>A0ABW1SMW1_9LACO</name>
<evidence type="ECO:0000256" key="1">
    <source>
        <dbReference type="ARBA" id="ARBA00008857"/>
    </source>
</evidence>
<evidence type="ECO:0000259" key="7">
    <source>
        <dbReference type="PROSITE" id="PS51900"/>
    </source>
</evidence>
<dbReference type="InterPro" id="IPR044068">
    <property type="entry name" value="CB"/>
</dbReference>
<dbReference type="InterPro" id="IPR004107">
    <property type="entry name" value="Integrase_SAM-like_N"/>
</dbReference>
<gene>
    <name evidence="8" type="ORF">ACFP1L_12145</name>
</gene>
<evidence type="ECO:0000256" key="3">
    <source>
        <dbReference type="ARBA" id="ARBA00023125"/>
    </source>
</evidence>
<dbReference type="InterPro" id="IPR010998">
    <property type="entry name" value="Integrase_recombinase_N"/>
</dbReference>
<keyword evidence="4" id="KW-0233">DNA recombination</keyword>
<sequence>MQGHLRKRGDSWYYSFEGAKIKGKRKRFETYGGKTRVQAESALRKALDEYENGGAPIKLSNISVSDYFDYWHKNFVVKTLKYNTQTNYRNVIDKYIKPALGMYKMKAVSAVSIQQAVNNLPTNLAKHTIDIIISVIRKGFKMAVFPYQVLNQNPADYIIPPINKDDLERTVQERRTELKIISLSQFKEILSMVPEASPFYLPLQIGFNTGLRRGEISGLTWDNINFEEQTLTVNKQMIMKPKSEFAITSPKTKASYRTIAIGKTLVEILKHARKEQLANHLRYGKFYYESNFVCTKANGKPVTPSVIHYYAGKVSKDVDFPFNFHSLRHTHATMLLEHNANYKEIQQRLGHSRIATTMDTYSHVTQKMKRDTVDIFEQMLDNSH</sequence>
<dbReference type="Pfam" id="PF00589">
    <property type="entry name" value="Phage_integrase"/>
    <property type="match status" value="1"/>
</dbReference>
<reference evidence="9" key="1">
    <citation type="journal article" date="2019" name="Int. J. Syst. Evol. Microbiol.">
        <title>The Global Catalogue of Microorganisms (GCM) 10K type strain sequencing project: providing services to taxonomists for standard genome sequencing and annotation.</title>
        <authorList>
            <consortium name="The Broad Institute Genomics Platform"/>
            <consortium name="The Broad Institute Genome Sequencing Center for Infectious Disease"/>
            <person name="Wu L."/>
            <person name="Ma J."/>
        </authorList>
    </citation>
    <scope>NUCLEOTIDE SEQUENCE [LARGE SCALE GENOMIC DNA]</scope>
    <source>
        <strain evidence="9">CCM 8930</strain>
    </source>
</reference>
<evidence type="ECO:0000259" key="6">
    <source>
        <dbReference type="PROSITE" id="PS51898"/>
    </source>
</evidence>
<protein>
    <submittedName>
        <fullName evidence="8">Tyrosine-type recombinase/integrase</fullName>
    </submittedName>
</protein>
<dbReference type="RefSeq" id="WP_137616538.1">
    <property type="nucleotide sequence ID" value="NZ_BJDI01000010.1"/>
</dbReference>
<dbReference type="CDD" id="cd01189">
    <property type="entry name" value="INT_ICEBs1_C_like"/>
    <property type="match status" value="1"/>
</dbReference>
<dbReference type="Pfam" id="PF14659">
    <property type="entry name" value="Phage_int_SAM_3"/>
    <property type="match status" value="1"/>
</dbReference>
<dbReference type="InterPro" id="IPR013762">
    <property type="entry name" value="Integrase-like_cat_sf"/>
</dbReference>
<organism evidence="8 9">
    <name type="scientific">Lactiplantibacillus nangangensis</name>
    <dbReference type="NCBI Taxonomy" id="2559917"/>
    <lineage>
        <taxon>Bacteria</taxon>
        <taxon>Bacillati</taxon>
        <taxon>Bacillota</taxon>
        <taxon>Bacilli</taxon>
        <taxon>Lactobacillales</taxon>
        <taxon>Lactobacillaceae</taxon>
        <taxon>Lactiplantibacillus</taxon>
    </lineage>
</organism>
<evidence type="ECO:0000256" key="4">
    <source>
        <dbReference type="ARBA" id="ARBA00023172"/>
    </source>
</evidence>
<dbReference type="Gene3D" id="1.10.150.130">
    <property type="match status" value="1"/>
</dbReference>
<dbReference type="PANTHER" id="PTHR30349">
    <property type="entry name" value="PHAGE INTEGRASE-RELATED"/>
    <property type="match status" value="1"/>
</dbReference>
<dbReference type="Proteomes" id="UP001596171">
    <property type="component" value="Unassembled WGS sequence"/>
</dbReference>
<dbReference type="SUPFAM" id="SSF56349">
    <property type="entry name" value="DNA breaking-rejoining enzymes"/>
    <property type="match status" value="1"/>
</dbReference>
<dbReference type="InterPro" id="IPR002104">
    <property type="entry name" value="Integrase_catalytic"/>
</dbReference>